<evidence type="ECO:0000256" key="1">
    <source>
        <dbReference type="ARBA" id="ARBA00009981"/>
    </source>
</evidence>
<evidence type="ECO:0000256" key="3">
    <source>
        <dbReference type="SAM" id="MobiDB-lite"/>
    </source>
</evidence>
<evidence type="ECO:0000313" key="5">
    <source>
        <dbReference type="Proteomes" id="UP000474967"/>
    </source>
</evidence>
<evidence type="ECO:0000313" key="4">
    <source>
        <dbReference type="EMBL" id="NEN05151.1"/>
    </source>
</evidence>
<dbReference type="PANTHER" id="PTHR33713">
    <property type="entry name" value="ANTITOXIN YAFN-RELATED"/>
    <property type="match status" value="1"/>
</dbReference>
<comment type="caution">
    <text evidence="4">The sequence shown here is derived from an EMBL/GenBank/DDBJ whole genome shotgun (WGS) entry which is preliminary data.</text>
</comment>
<dbReference type="EMBL" id="JAAGWY010000001">
    <property type="protein sequence ID" value="NEN05151.1"/>
    <property type="molecule type" value="Genomic_DNA"/>
</dbReference>
<gene>
    <name evidence="4" type="ORF">G3T36_04635</name>
</gene>
<keyword evidence="5" id="KW-1185">Reference proteome</keyword>
<dbReference type="InterPro" id="IPR006442">
    <property type="entry name" value="Antitoxin_Phd/YefM"/>
</dbReference>
<dbReference type="Gene3D" id="1.10.1220.170">
    <property type="match status" value="1"/>
</dbReference>
<comment type="similarity">
    <text evidence="1 2">Belongs to the phD/YefM antitoxin family.</text>
</comment>
<dbReference type="InterPro" id="IPR036165">
    <property type="entry name" value="YefM-like_sf"/>
</dbReference>
<dbReference type="AlphaFoldDB" id="A0A6L9XUR8"/>
<dbReference type="Proteomes" id="UP000474967">
    <property type="component" value="Unassembled WGS sequence"/>
</dbReference>
<comment type="function">
    <text evidence="2">Antitoxin component of a type II toxin-antitoxin (TA) system.</text>
</comment>
<accession>A0A6L9XUR8</accession>
<dbReference type="SUPFAM" id="SSF143120">
    <property type="entry name" value="YefM-like"/>
    <property type="match status" value="1"/>
</dbReference>
<sequence length="92" mass="9810">MQTLPISAVKARLSELVDSAASTRDEVAITVNGSPAAMLVGIDEWEEIQERLYWLANGEGLAQDIAKARAEAAAGEGAGEDEIRARFGVPKR</sequence>
<dbReference type="Gene3D" id="3.40.1620.10">
    <property type="entry name" value="YefM-like domain"/>
    <property type="match status" value="1"/>
</dbReference>
<proteinExistence type="inferred from homology"/>
<organism evidence="4 5">
    <name type="scientific">Leifsonia tongyongensis</name>
    <dbReference type="NCBI Taxonomy" id="1268043"/>
    <lineage>
        <taxon>Bacteria</taxon>
        <taxon>Bacillati</taxon>
        <taxon>Actinomycetota</taxon>
        <taxon>Actinomycetes</taxon>
        <taxon>Micrococcales</taxon>
        <taxon>Microbacteriaceae</taxon>
        <taxon>Leifsonia</taxon>
    </lineage>
</organism>
<dbReference type="InterPro" id="IPR051405">
    <property type="entry name" value="phD/YefM_antitoxin"/>
</dbReference>
<name>A0A6L9XUR8_9MICO</name>
<protein>
    <recommendedName>
        <fullName evidence="2">Antitoxin</fullName>
    </recommendedName>
</protein>
<dbReference type="NCBIfam" id="TIGR01552">
    <property type="entry name" value="phd_fam"/>
    <property type="match status" value="1"/>
</dbReference>
<reference evidence="4 5" key="1">
    <citation type="journal article" date="2014" name="J. Microbiol.">
        <title>Diaminobutyricibacter tongyongensis gen. nov., sp. nov. and Homoserinibacter gongjuensis gen. nov., sp. nov. belong to the family Microbacteriaceae.</title>
        <authorList>
            <person name="Kim S.J."/>
            <person name="Ahn J.H."/>
            <person name="Weon H.Y."/>
            <person name="Hamada M."/>
            <person name="Suzuki K."/>
            <person name="Kwon S.W."/>
        </authorList>
    </citation>
    <scope>NUCLEOTIDE SEQUENCE [LARGE SCALE GENOMIC DNA]</scope>
    <source>
        <strain evidence="4 5">NBRC 108724</strain>
    </source>
</reference>
<dbReference type="RefSeq" id="WP_163288302.1">
    <property type="nucleotide sequence ID" value="NZ_JAAGWY010000001.1"/>
</dbReference>
<dbReference type="Pfam" id="PF02604">
    <property type="entry name" value="PhdYeFM_antitox"/>
    <property type="match status" value="1"/>
</dbReference>
<evidence type="ECO:0000256" key="2">
    <source>
        <dbReference type="RuleBase" id="RU362080"/>
    </source>
</evidence>
<dbReference type="PANTHER" id="PTHR33713:SF10">
    <property type="entry name" value="ANTITOXIN YAFN"/>
    <property type="match status" value="1"/>
</dbReference>
<feature type="region of interest" description="Disordered" evidence="3">
    <location>
        <begin position="73"/>
        <end position="92"/>
    </location>
</feature>